<proteinExistence type="predicted"/>
<protein>
    <submittedName>
        <fullName evidence="1">Uncharacterized protein</fullName>
    </submittedName>
</protein>
<name>A0ABZ0IHN3_9GAMM</name>
<gene>
    <name evidence="1" type="ORF">R0137_08100</name>
</gene>
<sequence length="82" mass="9387">MNESKEKDAEIGKDFFLQLHRITARLAKRHEISIDRSVDYLLAGSLFTAAHVYGLSIDDTVEVIQEIAESVQQDDFPQETRH</sequence>
<dbReference type="RefSeq" id="WP_407329881.1">
    <property type="nucleotide sequence ID" value="NZ_CP136865.1"/>
</dbReference>
<accession>A0ABZ0IHN3</accession>
<reference evidence="1 2" key="1">
    <citation type="submission" date="2023-10" db="EMBL/GenBank/DDBJ databases">
        <title>Two novel species belonging to the OM43/NOR5 clade.</title>
        <authorList>
            <person name="Park M."/>
        </authorList>
    </citation>
    <scope>NUCLEOTIDE SEQUENCE [LARGE SCALE GENOMIC DNA]</scope>
    <source>
        <strain evidence="1 2">IMCC45268</strain>
    </source>
</reference>
<keyword evidence="2" id="KW-1185">Reference proteome</keyword>
<dbReference type="Proteomes" id="UP001626549">
    <property type="component" value="Chromosome"/>
</dbReference>
<evidence type="ECO:0000313" key="2">
    <source>
        <dbReference type="Proteomes" id="UP001626549"/>
    </source>
</evidence>
<dbReference type="EMBL" id="CP136865">
    <property type="protein sequence ID" value="WOJ98522.1"/>
    <property type="molecule type" value="Genomic_DNA"/>
</dbReference>
<organism evidence="1 2">
    <name type="scientific">Congregibacter brevis</name>
    <dbReference type="NCBI Taxonomy" id="3081201"/>
    <lineage>
        <taxon>Bacteria</taxon>
        <taxon>Pseudomonadati</taxon>
        <taxon>Pseudomonadota</taxon>
        <taxon>Gammaproteobacteria</taxon>
        <taxon>Cellvibrionales</taxon>
        <taxon>Halieaceae</taxon>
        <taxon>Congregibacter</taxon>
    </lineage>
</organism>
<evidence type="ECO:0000313" key="1">
    <source>
        <dbReference type="EMBL" id="WOJ98522.1"/>
    </source>
</evidence>